<organism evidence="1 2">
    <name type="scientific">Candidatus Nitrosymbiomonas proteolyticus</name>
    <dbReference type="NCBI Taxonomy" id="2608984"/>
    <lineage>
        <taxon>Bacteria</taxon>
        <taxon>Bacillati</taxon>
        <taxon>Armatimonadota</taxon>
        <taxon>Armatimonadota incertae sedis</taxon>
        <taxon>Candidatus Nitrosymbiomonas</taxon>
    </lineage>
</organism>
<dbReference type="Proteomes" id="UP000662873">
    <property type="component" value="Chromosome"/>
</dbReference>
<sequence length="67" mass="7943">MIDNVKSLEQAVAKLDERELKRFATWFAEYQDKVWVKQMKRDAKEGKLDFLAEEARIEKRAGTLKEI</sequence>
<gene>
    <name evidence="1" type="ORF">NPRO_13510</name>
</gene>
<evidence type="ECO:0000313" key="1">
    <source>
        <dbReference type="EMBL" id="BBO23756.1"/>
    </source>
</evidence>
<dbReference type="AlphaFoldDB" id="A0A809S4T4"/>
<accession>A0A809S4T4</accession>
<dbReference type="KEGG" id="npy:NPRO_13510"/>
<protein>
    <submittedName>
        <fullName evidence="1">Uncharacterized protein</fullName>
    </submittedName>
</protein>
<evidence type="ECO:0000313" key="2">
    <source>
        <dbReference type="Proteomes" id="UP000662873"/>
    </source>
</evidence>
<reference evidence="1" key="1">
    <citation type="journal article" name="DNA Res.">
        <title>The physiological potential of anammox bacteria as revealed by their core genome structure.</title>
        <authorList>
            <person name="Okubo T."/>
            <person name="Toyoda A."/>
            <person name="Fukuhara K."/>
            <person name="Uchiyama I."/>
            <person name="Harigaya Y."/>
            <person name="Kuroiwa M."/>
            <person name="Suzuki T."/>
            <person name="Murakami Y."/>
            <person name="Suwa Y."/>
            <person name="Takami H."/>
        </authorList>
    </citation>
    <scope>NUCLEOTIDE SEQUENCE</scope>
    <source>
        <strain evidence="1">317325-2</strain>
    </source>
</reference>
<dbReference type="EMBL" id="AP021858">
    <property type="protein sequence ID" value="BBO23756.1"/>
    <property type="molecule type" value="Genomic_DNA"/>
</dbReference>
<proteinExistence type="predicted"/>
<name>A0A809S4T4_9BACT</name>